<dbReference type="AlphaFoldDB" id="A0AAW1HIU5"/>
<evidence type="ECO:0000313" key="3">
    <source>
        <dbReference type="Proteomes" id="UP001443914"/>
    </source>
</evidence>
<evidence type="ECO:0000256" key="1">
    <source>
        <dbReference type="SAM" id="MobiDB-lite"/>
    </source>
</evidence>
<protein>
    <submittedName>
        <fullName evidence="2">Uncharacterized protein</fullName>
    </submittedName>
</protein>
<keyword evidence="3" id="KW-1185">Reference proteome</keyword>
<feature type="compositionally biased region" description="Basic residues" evidence="1">
    <location>
        <begin position="7"/>
        <end position="17"/>
    </location>
</feature>
<comment type="caution">
    <text evidence="2">The sequence shown here is derived from an EMBL/GenBank/DDBJ whole genome shotgun (WGS) entry which is preliminary data.</text>
</comment>
<sequence>MSNKMSKLMRNKRRGPKKTTSVPKNPDRKPNNPPQSMTEQHPTRYCIYDTLIDIVGARLFTPDNPNIEKQCAKRNPKQTLMTQFIGKTNPQKLGKRPTSSKLKSHIRLQKMLTNSVKRNTQA</sequence>
<gene>
    <name evidence="2" type="ORF">RND81_11G069200</name>
</gene>
<proteinExistence type="predicted"/>
<dbReference type="EMBL" id="JBDFQZ010000011">
    <property type="protein sequence ID" value="KAK9676325.1"/>
    <property type="molecule type" value="Genomic_DNA"/>
</dbReference>
<evidence type="ECO:0000313" key="2">
    <source>
        <dbReference type="EMBL" id="KAK9676325.1"/>
    </source>
</evidence>
<reference evidence="2" key="1">
    <citation type="submission" date="2024-03" db="EMBL/GenBank/DDBJ databases">
        <title>WGS assembly of Saponaria officinalis var. Norfolk2.</title>
        <authorList>
            <person name="Jenkins J."/>
            <person name="Shu S."/>
            <person name="Grimwood J."/>
            <person name="Barry K."/>
            <person name="Goodstein D."/>
            <person name="Schmutz J."/>
            <person name="Leebens-Mack J."/>
            <person name="Osbourn A."/>
        </authorList>
    </citation>
    <scope>NUCLEOTIDE SEQUENCE [LARGE SCALE GENOMIC DNA]</scope>
    <source>
        <strain evidence="2">JIC</strain>
    </source>
</reference>
<name>A0AAW1HIU5_SAPOF</name>
<accession>A0AAW1HIU5</accession>
<feature type="region of interest" description="Disordered" evidence="1">
    <location>
        <begin position="1"/>
        <end position="43"/>
    </location>
</feature>
<dbReference type="Proteomes" id="UP001443914">
    <property type="component" value="Unassembled WGS sequence"/>
</dbReference>
<organism evidence="2 3">
    <name type="scientific">Saponaria officinalis</name>
    <name type="common">Common soapwort</name>
    <name type="synonym">Lychnis saponaria</name>
    <dbReference type="NCBI Taxonomy" id="3572"/>
    <lineage>
        <taxon>Eukaryota</taxon>
        <taxon>Viridiplantae</taxon>
        <taxon>Streptophyta</taxon>
        <taxon>Embryophyta</taxon>
        <taxon>Tracheophyta</taxon>
        <taxon>Spermatophyta</taxon>
        <taxon>Magnoliopsida</taxon>
        <taxon>eudicotyledons</taxon>
        <taxon>Gunneridae</taxon>
        <taxon>Pentapetalae</taxon>
        <taxon>Caryophyllales</taxon>
        <taxon>Caryophyllaceae</taxon>
        <taxon>Caryophylleae</taxon>
        <taxon>Saponaria</taxon>
    </lineage>
</organism>